<proteinExistence type="predicted"/>
<dbReference type="InterPro" id="IPR004244">
    <property type="entry name" value="Transposase_22"/>
</dbReference>
<keyword evidence="1" id="KW-0175">Coiled coil</keyword>
<comment type="caution">
    <text evidence="2">The sequence shown here is derived from an EMBL/GenBank/DDBJ whole genome shotgun (WGS) entry which is preliminary data.</text>
</comment>
<sequence length="216" mass="24820">MAPKKINTVGEMSSADLQALIAAAVASAVDPLSAKLDKLQEEIIELQSEVKLKNDEIERLKQEMNVKFDEREQYSRRNNLRIFGIPESENENTDQLVVDVAKKMGVQLSDSTIDRSHRIGKQGPQPRPIIVKLTRYNTRDEIFRAKRNLKGTGIVVREDLTKLRLKFLKEAVQAYSSKYVWTIDGVIMVKTPKLRYPFRVTDHDSFNTLFDRYPPD</sequence>
<reference evidence="2" key="1">
    <citation type="submission" date="2021-07" db="EMBL/GenBank/DDBJ databases">
        <authorList>
            <person name="Catto M.A."/>
            <person name="Jacobson A."/>
            <person name="Kennedy G."/>
            <person name="Labadie P."/>
            <person name="Hunt B.G."/>
            <person name="Srinivasan R."/>
        </authorList>
    </citation>
    <scope>NUCLEOTIDE SEQUENCE</scope>
    <source>
        <strain evidence="2">PL_HMW_Pooled</strain>
        <tissue evidence="2">Head</tissue>
    </source>
</reference>
<feature type="coiled-coil region" evidence="1">
    <location>
        <begin position="29"/>
        <end position="77"/>
    </location>
</feature>
<evidence type="ECO:0000313" key="2">
    <source>
        <dbReference type="EMBL" id="KAK3919794.1"/>
    </source>
</evidence>
<keyword evidence="3" id="KW-1185">Reference proteome</keyword>
<reference evidence="2" key="2">
    <citation type="journal article" date="2023" name="BMC Genomics">
        <title>Pest status, molecular evolution, and epigenetic factors derived from the genome assembly of Frankliniella fusca, a thysanopteran phytovirus vector.</title>
        <authorList>
            <person name="Catto M.A."/>
            <person name="Labadie P.E."/>
            <person name="Jacobson A.L."/>
            <person name="Kennedy G.G."/>
            <person name="Srinivasan R."/>
            <person name="Hunt B.G."/>
        </authorList>
    </citation>
    <scope>NUCLEOTIDE SEQUENCE</scope>
    <source>
        <strain evidence="2">PL_HMW_Pooled</strain>
    </source>
</reference>
<organism evidence="2 3">
    <name type="scientific">Frankliniella fusca</name>
    <dbReference type="NCBI Taxonomy" id="407009"/>
    <lineage>
        <taxon>Eukaryota</taxon>
        <taxon>Metazoa</taxon>
        <taxon>Ecdysozoa</taxon>
        <taxon>Arthropoda</taxon>
        <taxon>Hexapoda</taxon>
        <taxon>Insecta</taxon>
        <taxon>Pterygota</taxon>
        <taxon>Neoptera</taxon>
        <taxon>Paraneoptera</taxon>
        <taxon>Thysanoptera</taxon>
        <taxon>Terebrantia</taxon>
        <taxon>Thripoidea</taxon>
        <taxon>Thripidae</taxon>
        <taxon>Frankliniella</taxon>
    </lineage>
</organism>
<dbReference type="Proteomes" id="UP001219518">
    <property type="component" value="Unassembled WGS sequence"/>
</dbReference>
<protein>
    <submittedName>
        <fullName evidence="2">LINE-1 retrotransposable element ORF1 protein</fullName>
    </submittedName>
</protein>
<dbReference type="AlphaFoldDB" id="A0AAE1HEG8"/>
<name>A0AAE1HEG8_9NEOP</name>
<gene>
    <name evidence="2" type="ORF">KUF71_008921</name>
</gene>
<dbReference type="Gene3D" id="3.30.70.1820">
    <property type="entry name" value="L1 transposable element, RRM domain"/>
    <property type="match status" value="1"/>
</dbReference>
<evidence type="ECO:0000313" key="3">
    <source>
        <dbReference type="Proteomes" id="UP001219518"/>
    </source>
</evidence>
<accession>A0AAE1HEG8</accession>
<dbReference type="EMBL" id="JAHWGI010000981">
    <property type="protein sequence ID" value="KAK3919794.1"/>
    <property type="molecule type" value="Genomic_DNA"/>
</dbReference>
<dbReference type="PANTHER" id="PTHR11505">
    <property type="entry name" value="L1 TRANSPOSABLE ELEMENT-RELATED"/>
    <property type="match status" value="1"/>
</dbReference>
<evidence type="ECO:0000256" key="1">
    <source>
        <dbReference type="SAM" id="Coils"/>
    </source>
</evidence>
<dbReference type="FunFam" id="3.30.70.1820:FF:000005">
    <property type="entry name" value="Predicted protein"/>
    <property type="match status" value="1"/>
</dbReference>